<dbReference type="Proteomes" id="UP000317550">
    <property type="component" value="Chromosome"/>
</dbReference>
<dbReference type="Pfam" id="PF07793">
    <property type="entry name" value="DUF1631"/>
    <property type="match status" value="1"/>
</dbReference>
<dbReference type="KEGG" id="cari:FNU76_22160"/>
<evidence type="ECO:0000313" key="2">
    <source>
        <dbReference type="EMBL" id="QDQ28834.1"/>
    </source>
</evidence>
<feature type="region of interest" description="Disordered" evidence="1">
    <location>
        <begin position="216"/>
        <end position="244"/>
    </location>
</feature>
<evidence type="ECO:0000256" key="1">
    <source>
        <dbReference type="SAM" id="MobiDB-lite"/>
    </source>
</evidence>
<dbReference type="EMBL" id="CP041730">
    <property type="protein sequence ID" value="QDQ28834.1"/>
    <property type="molecule type" value="Genomic_DNA"/>
</dbReference>
<proteinExistence type="predicted"/>
<feature type="compositionally biased region" description="Low complexity" evidence="1">
    <location>
        <begin position="224"/>
        <end position="244"/>
    </location>
</feature>
<keyword evidence="3" id="KW-1185">Reference proteome</keyword>
<accession>A0A516SL05</accession>
<evidence type="ECO:0000313" key="3">
    <source>
        <dbReference type="Proteomes" id="UP000317550"/>
    </source>
</evidence>
<reference evidence="3" key="1">
    <citation type="submission" date="2019-07" db="EMBL/GenBank/DDBJ databases">
        <title>Chitinimonas sp. nov., isolated from Ny-Alesund, arctica soil.</title>
        <authorList>
            <person name="Xu Q."/>
            <person name="Peng F."/>
        </authorList>
    </citation>
    <scope>NUCLEOTIDE SEQUENCE [LARGE SCALE GENOMIC DNA]</scope>
    <source>
        <strain evidence="3">R3-44</strain>
    </source>
</reference>
<dbReference type="InterPro" id="IPR012434">
    <property type="entry name" value="DUF1631"/>
</dbReference>
<dbReference type="OrthoDB" id="6188167at2"/>
<protein>
    <submittedName>
        <fullName evidence="2">DUF1631 domain-containing protein</fullName>
    </submittedName>
</protein>
<organism evidence="2 3">
    <name type="scientific">Chitinimonas arctica</name>
    <dbReference type="NCBI Taxonomy" id="2594795"/>
    <lineage>
        <taxon>Bacteria</taxon>
        <taxon>Pseudomonadati</taxon>
        <taxon>Pseudomonadota</taxon>
        <taxon>Betaproteobacteria</taxon>
        <taxon>Neisseriales</taxon>
        <taxon>Chitinibacteraceae</taxon>
        <taxon>Chitinimonas</taxon>
    </lineage>
</organism>
<gene>
    <name evidence="2" type="ORF">FNU76_22160</name>
</gene>
<sequence length="822" mass="89472">MMKQKPESLQMLTSCRDLAADLLSKSLTTMLDKIEESLFELADKALERDSYNLYMEARGQAQSKRSEIETEFRRRFVEGFNRTLHGAKEEGGSFDTLDFDSLELSLVGHDDYEEDLAVTNIATKLKSKLGDELNALDFRMGHLMQLPESSRDDHPMSPQAVVEAFRSACMKIESDLNVRLLVLKQFELLAAENVPNVYQNLNRFLVDRNILPTLPKSGFRRRNPGAPRGNGAGQQAQPGAGANPADMGMGAMPPGGYAAQMGFGAGGFAQAQGAGVDLPSYAVGNEHELISTLQQLLAFNQSMQALPAMAAAGMPQLPGAEHGQLMPAASPMPMFLGSVGQSFLDALNLLQQGRVEGTLADPGDLDADALNTGSANVLHQIKTTSLAASLGHVDAMTIDIVAMLFDNLFDDRNIPAPMKALIGRLQIPVLKVAMLDTKFFVRKQHPTRKLLDSLAQAAIGWDEADGLEDRLYKKIAEIVENIVANFDENIPLFEQASQELETFLAEEEQRAHSSAELATEQMIAAERAELASRQAEHVVAQKLAGAGELPELISHFVSVHWREVLKHAALSNETHPEAWPDAVTAVDDLLWSITPKVGVEERLRLVNLLPKLLRRLERGTEEAGIERASREAFFAELVHCHANAIKSGLKQAEPVAMAGVPPMMAATTAPSAAAPAQPLQFTPTTPAAPSSVAAPVATGLADLPKLDIGPGEVGFEITDANWDAGLDKYRDYDDVVANQLKRGAWVEFRQDDGSLSRAKLAWVSPRKSRYLFTNRQGENGLEFTLLELIGLFKRGDASLIESGQSVERAVSDMIDMLQTQAA</sequence>
<name>A0A516SL05_9NEIS</name>
<dbReference type="RefSeq" id="WP_144280217.1">
    <property type="nucleotide sequence ID" value="NZ_CP041730.1"/>
</dbReference>
<dbReference type="AlphaFoldDB" id="A0A516SL05"/>